<feature type="transmembrane region" description="Helical" evidence="4">
    <location>
        <begin position="6"/>
        <end position="25"/>
    </location>
</feature>
<dbReference type="PROSITE" id="PS50830">
    <property type="entry name" value="TNASE_3"/>
    <property type="match status" value="1"/>
</dbReference>
<keyword evidence="4" id="KW-0812">Transmembrane</keyword>
<proteinExistence type="predicted"/>
<dbReference type="InterPro" id="IPR035437">
    <property type="entry name" value="SNase_OB-fold_sf"/>
</dbReference>
<keyword evidence="3" id="KW-0378">Hydrolase</keyword>
<keyword evidence="7" id="KW-1185">Reference proteome</keyword>
<feature type="domain" description="TNase-like" evidence="5">
    <location>
        <begin position="54"/>
        <end position="188"/>
    </location>
</feature>
<protein>
    <submittedName>
        <fullName evidence="6">Thermonuclease family protein</fullName>
    </submittedName>
</protein>
<dbReference type="PANTHER" id="PTHR12302">
    <property type="entry name" value="EBNA2 BINDING PROTEIN P100"/>
    <property type="match status" value="1"/>
</dbReference>
<dbReference type="EMBL" id="JACSQA010000009">
    <property type="protein sequence ID" value="MBD8026645.1"/>
    <property type="molecule type" value="Genomic_DNA"/>
</dbReference>
<accession>A0ABR8XBP8</accession>
<comment type="caution">
    <text evidence="6">The sequence shown here is derived from an EMBL/GenBank/DDBJ whole genome shotgun (WGS) entry which is preliminary data.</text>
</comment>
<reference evidence="6 7" key="1">
    <citation type="submission" date="2020-08" db="EMBL/GenBank/DDBJ databases">
        <title>A Genomic Blueprint of the Chicken Gut Microbiome.</title>
        <authorList>
            <person name="Gilroy R."/>
            <person name="Ravi A."/>
            <person name="Getino M."/>
            <person name="Pursley I."/>
            <person name="Horton D.L."/>
            <person name="Alikhan N.-F."/>
            <person name="Baker D."/>
            <person name="Gharbi K."/>
            <person name="Hall N."/>
            <person name="Watson M."/>
            <person name="Adriaenssens E.M."/>
            <person name="Foster-Nyarko E."/>
            <person name="Jarju S."/>
            <person name="Secka A."/>
            <person name="Antonio M."/>
            <person name="Oren A."/>
            <person name="Chaudhuri R."/>
            <person name="La Ragione R.M."/>
            <person name="Hildebrand F."/>
            <person name="Pallen M.J."/>
        </authorList>
    </citation>
    <scope>NUCLEOTIDE SEQUENCE [LARGE SCALE GENOMIC DNA]</scope>
    <source>
        <strain evidence="6 7">Re31</strain>
    </source>
</reference>
<gene>
    <name evidence="6" type="ORF">H9636_08245</name>
</gene>
<evidence type="ECO:0000256" key="2">
    <source>
        <dbReference type="ARBA" id="ARBA00022759"/>
    </source>
</evidence>
<organism evidence="6 7">
    <name type="scientific">Ureibacillus galli</name>
    <dbReference type="NCBI Taxonomy" id="2762222"/>
    <lineage>
        <taxon>Bacteria</taxon>
        <taxon>Bacillati</taxon>
        <taxon>Bacillota</taxon>
        <taxon>Bacilli</taxon>
        <taxon>Bacillales</taxon>
        <taxon>Caryophanaceae</taxon>
        <taxon>Ureibacillus</taxon>
    </lineage>
</organism>
<sequence length="204" mass="23506">MSIVDVKTFIISGTIIIAVALYFIFSHIASKETVQKDIDYLITPNFAKEATGNELVKAEYVSTNDGDTFRLKVNGKEKRVRLLMVDTPEMNYEENNPMPFAESAKDYTQKLLENASEIEVLSDVGNKTDHYGRLLAYVFIDDILLQELLLREGYAAVRYIDKPNNTLEEQFKEIEKRARASKINIWKEENYLQQDGFHPEVIEQ</sequence>
<dbReference type="RefSeq" id="WP_191707142.1">
    <property type="nucleotide sequence ID" value="NZ_JACSQA010000009.1"/>
</dbReference>
<dbReference type="Pfam" id="PF00565">
    <property type="entry name" value="SNase"/>
    <property type="match status" value="1"/>
</dbReference>
<dbReference type="Gene3D" id="2.40.50.90">
    <property type="match status" value="1"/>
</dbReference>
<evidence type="ECO:0000256" key="4">
    <source>
        <dbReference type="SAM" id="Phobius"/>
    </source>
</evidence>
<evidence type="ECO:0000256" key="1">
    <source>
        <dbReference type="ARBA" id="ARBA00022722"/>
    </source>
</evidence>
<dbReference type="PANTHER" id="PTHR12302:SF3">
    <property type="entry name" value="SERINE_THREONINE-PROTEIN KINASE 31"/>
    <property type="match status" value="1"/>
</dbReference>
<evidence type="ECO:0000259" key="5">
    <source>
        <dbReference type="PROSITE" id="PS50830"/>
    </source>
</evidence>
<evidence type="ECO:0000256" key="3">
    <source>
        <dbReference type="ARBA" id="ARBA00022801"/>
    </source>
</evidence>
<dbReference type="SMART" id="SM00318">
    <property type="entry name" value="SNc"/>
    <property type="match status" value="1"/>
</dbReference>
<evidence type="ECO:0000313" key="6">
    <source>
        <dbReference type="EMBL" id="MBD8026645.1"/>
    </source>
</evidence>
<keyword evidence="4" id="KW-1133">Transmembrane helix</keyword>
<name>A0ABR8XBP8_9BACL</name>
<dbReference type="Proteomes" id="UP000640930">
    <property type="component" value="Unassembled WGS sequence"/>
</dbReference>
<keyword evidence="1" id="KW-0540">Nuclease</keyword>
<evidence type="ECO:0000313" key="7">
    <source>
        <dbReference type="Proteomes" id="UP000640930"/>
    </source>
</evidence>
<dbReference type="SUPFAM" id="SSF50199">
    <property type="entry name" value="Staphylococcal nuclease"/>
    <property type="match status" value="1"/>
</dbReference>
<keyword evidence="2" id="KW-0255">Endonuclease</keyword>
<dbReference type="InterPro" id="IPR016071">
    <property type="entry name" value="Staphylococal_nuclease_OB-fold"/>
</dbReference>
<keyword evidence="4" id="KW-0472">Membrane</keyword>